<dbReference type="PROSITE" id="PS00195">
    <property type="entry name" value="GLUTAREDOXIN_1"/>
    <property type="match status" value="1"/>
</dbReference>
<feature type="non-terminal residue" evidence="8">
    <location>
        <position position="89"/>
    </location>
</feature>
<evidence type="ECO:0000313" key="8">
    <source>
        <dbReference type="EMBL" id="EFJ25648.1"/>
    </source>
</evidence>
<dbReference type="KEGG" id="smo:SELMODRAFT_29241"/>
<dbReference type="EMBL" id="GL377586">
    <property type="protein sequence ID" value="EFJ25648.1"/>
    <property type="molecule type" value="Genomic_DNA"/>
</dbReference>
<dbReference type="Gramene" id="EFJ25648">
    <property type="protein sequence ID" value="EFJ25648"/>
    <property type="gene ID" value="SELMODRAFT_19369"/>
</dbReference>
<keyword evidence="2" id="KW-0813">Transport</keyword>
<evidence type="ECO:0000256" key="4">
    <source>
        <dbReference type="ARBA" id="ARBA00023157"/>
    </source>
</evidence>
<evidence type="ECO:0000256" key="1">
    <source>
        <dbReference type="ARBA" id="ARBA00007190"/>
    </source>
</evidence>
<accession>D8RQG2</accession>
<keyword evidence="9" id="KW-1185">Reference proteome</keyword>
<dbReference type="AlphaFoldDB" id="D8RQG2"/>
<evidence type="ECO:0000256" key="2">
    <source>
        <dbReference type="ARBA" id="ARBA00022448"/>
    </source>
</evidence>
<dbReference type="InterPro" id="IPR036249">
    <property type="entry name" value="Thioredoxin-like_sf"/>
</dbReference>
<dbReference type="STRING" id="88036.D8RQG2"/>
<organism evidence="9">
    <name type="scientific">Selaginella moellendorffii</name>
    <name type="common">Spikemoss</name>
    <dbReference type="NCBI Taxonomy" id="88036"/>
    <lineage>
        <taxon>Eukaryota</taxon>
        <taxon>Viridiplantae</taxon>
        <taxon>Streptophyta</taxon>
        <taxon>Embryophyta</taxon>
        <taxon>Tracheophyta</taxon>
        <taxon>Lycopodiopsida</taxon>
        <taxon>Selaginellales</taxon>
        <taxon>Selaginellaceae</taxon>
        <taxon>Selaginella</taxon>
    </lineage>
</organism>
<keyword evidence="5" id="KW-0676">Redox-active center</keyword>
<dbReference type="PANTHER" id="PTHR45694:SF18">
    <property type="entry name" value="GLUTAREDOXIN-1-RELATED"/>
    <property type="match status" value="1"/>
</dbReference>
<dbReference type="InterPro" id="IPR017937">
    <property type="entry name" value="Thioredoxin_CS"/>
</dbReference>
<dbReference type="OMA" id="MICSKNS"/>
<dbReference type="InterPro" id="IPR002109">
    <property type="entry name" value="Glutaredoxin"/>
</dbReference>
<keyword evidence="3" id="KW-0249">Electron transport</keyword>
<dbReference type="Proteomes" id="UP000001514">
    <property type="component" value="Unassembled WGS sequence"/>
</dbReference>
<feature type="domain" description="Glutaredoxin" evidence="6">
    <location>
        <begin position="3"/>
        <end position="65"/>
    </location>
</feature>
<evidence type="ECO:0000256" key="3">
    <source>
        <dbReference type="ARBA" id="ARBA00022982"/>
    </source>
</evidence>
<dbReference type="SUPFAM" id="SSF52833">
    <property type="entry name" value="Thioredoxin-like"/>
    <property type="match status" value="1"/>
</dbReference>
<gene>
    <name evidence="8" type="primary">GRXc4-2</name>
    <name evidence="7" type="synonym">GRXc4-1</name>
    <name evidence="8" type="ORF">SELMODRAFT_19369</name>
    <name evidence="7" type="ORF">SELMODRAFT_29241</name>
</gene>
<dbReference type="GeneID" id="9662581"/>
<dbReference type="InterPro" id="IPR011767">
    <property type="entry name" value="GLR_AS"/>
</dbReference>
<dbReference type="PANTHER" id="PTHR45694">
    <property type="entry name" value="GLUTAREDOXIN 2"/>
    <property type="match status" value="1"/>
</dbReference>
<dbReference type="CDD" id="cd03419">
    <property type="entry name" value="GRX_GRXh_1_2_like"/>
    <property type="match status" value="1"/>
</dbReference>
<feature type="non-terminal residue" evidence="8">
    <location>
        <position position="1"/>
    </location>
</feature>
<reference evidence="8 9" key="1">
    <citation type="journal article" date="2011" name="Science">
        <title>The Selaginella genome identifies genetic changes associated with the evolution of vascular plants.</title>
        <authorList>
            <person name="Banks J.A."/>
            <person name="Nishiyama T."/>
            <person name="Hasebe M."/>
            <person name="Bowman J.L."/>
            <person name="Gribskov M."/>
            <person name="dePamphilis C."/>
            <person name="Albert V.A."/>
            <person name="Aono N."/>
            <person name="Aoyama T."/>
            <person name="Ambrose B.A."/>
            <person name="Ashton N.W."/>
            <person name="Axtell M.J."/>
            <person name="Barker E."/>
            <person name="Barker M.S."/>
            <person name="Bennetzen J.L."/>
            <person name="Bonawitz N.D."/>
            <person name="Chapple C."/>
            <person name="Cheng C."/>
            <person name="Correa L.G."/>
            <person name="Dacre M."/>
            <person name="DeBarry J."/>
            <person name="Dreyer I."/>
            <person name="Elias M."/>
            <person name="Engstrom E.M."/>
            <person name="Estelle M."/>
            <person name="Feng L."/>
            <person name="Finet C."/>
            <person name="Floyd S.K."/>
            <person name="Frommer W.B."/>
            <person name="Fujita T."/>
            <person name="Gramzow L."/>
            <person name="Gutensohn M."/>
            <person name="Harholt J."/>
            <person name="Hattori M."/>
            <person name="Heyl A."/>
            <person name="Hirai T."/>
            <person name="Hiwatashi Y."/>
            <person name="Ishikawa M."/>
            <person name="Iwata M."/>
            <person name="Karol K.G."/>
            <person name="Koehler B."/>
            <person name="Kolukisaoglu U."/>
            <person name="Kubo M."/>
            <person name="Kurata T."/>
            <person name="Lalonde S."/>
            <person name="Li K."/>
            <person name="Li Y."/>
            <person name="Litt A."/>
            <person name="Lyons E."/>
            <person name="Manning G."/>
            <person name="Maruyama T."/>
            <person name="Michael T.P."/>
            <person name="Mikami K."/>
            <person name="Miyazaki S."/>
            <person name="Morinaga S."/>
            <person name="Murata T."/>
            <person name="Mueller-Roeber B."/>
            <person name="Nelson D.R."/>
            <person name="Obara M."/>
            <person name="Oguri Y."/>
            <person name="Olmstead R.G."/>
            <person name="Onodera N."/>
            <person name="Petersen B.L."/>
            <person name="Pils B."/>
            <person name="Prigge M."/>
            <person name="Rensing S.A."/>
            <person name="Riano-Pachon D.M."/>
            <person name="Roberts A.W."/>
            <person name="Sato Y."/>
            <person name="Scheller H.V."/>
            <person name="Schulz B."/>
            <person name="Schulz C."/>
            <person name="Shakirov E.V."/>
            <person name="Shibagaki N."/>
            <person name="Shinohara N."/>
            <person name="Shippen D.E."/>
            <person name="Soerensen I."/>
            <person name="Sotooka R."/>
            <person name="Sugimoto N."/>
            <person name="Sugita M."/>
            <person name="Sumikawa N."/>
            <person name="Tanurdzic M."/>
            <person name="Theissen G."/>
            <person name="Ulvskov P."/>
            <person name="Wakazuki S."/>
            <person name="Weng J.K."/>
            <person name="Willats W.W."/>
            <person name="Wipf D."/>
            <person name="Wolf P.G."/>
            <person name="Yang L."/>
            <person name="Zimmer A.D."/>
            <person name="Zhu Q."/>
            <person name="Mitros T."/>
            <person name="Hellsten U."/>
            <person name="Loque D."/>
            <person name="Otillar R."/>
            <person name="Salamov A."/>
            <person name="Schmutz J."/>
            <person name="Shapiro H."/>
            <person name="Lindquist E."/>
            <person name="Lucas S."/>
            <person name="Rokhsar D."/>
            <person name="Grigoriev I.V."/>
        </authorList>
    </citation>
    <scope>NUCLEOTIDE SEQUENCE [LARGE SCALE GENOMIC DNA]</scope>
</reference>
<dbReference type="InParanoid" id="D8RQG2"/>
<dbReference type="GeneID" id="9641900"/>
<protein>
    <submittedName>
        <fullName evidence="7">Uncharacterized protein GRXc4-1</fullName>
    </submittedName>
    <submittedName>
        <fullName evidence="8">Uncharacterized protein GRXc4-2</fullName>
    </submittedName>
</protein>
<dbReference type="HOGENOM" id="CLU_026126_7_2_1"/>
<dbReference type="Gene3D" id="3.40.30.10">
    <property type="entry name" value="Glutaredoxin"/>
    <property type="match status" value="1"/>
</dbReference>
<dbReference type="EMBL" id="GL377640">
    <property type="protein sequence ID" value="EFJ12299.1"/>
    <property type="molecule type" value="Genomic_DNA"/>
</dbReference>
<proteinExistence type="inferred from homology"/>
<dbReference type="InterPro" id="IPR011899">
    <property type="entry name" value="Glutaredoxin_euk/vir"/>
</dbReference>
<dbReference type="OrthoDB" id="418495at2759"/>
<dbReference type="Gramene" id="EFJ12299">
    <property type="protein sequence ID" value="EFJ12299"/>
    <property type="gene ID" value="SELMODRAFT_29241"/>
</dbReference>
<dbReference type="PROSITE" id="PS51354">
    <property type="entry name" value="GLUTAREDOXIN_2"/>
    <property type="match status" value="1"/>
</dbReference>
<evidence type="ECO:0000313" key="7">
    <source>
        <dbReference type="EMBL" id="EFJ12299.1"/>
    </source>
</evidence>
<dbReference type="NCBIfam" id="TIGR02180">
    <property type="entry name" value="GRX_euk"/>
    <property type="match status" value="1"/>
</dbReference>
<dbReference type="InterPro" id="IPR014025">
    <property type="entry name" value="Glutaredoxin_subgr"/>
</dbReference>
<dbReference type="FunCoup" id="D8RQG2">
    <property type="interactions" value="1275"/>
</dbReference>
<evidence type="ECO:0000256" key="5">
    <source>
        <dbReference type="ARBA" id="ARBA00023284"/>
    </source>
</evidence>
<keyword evidence="4" id="KW-1015">Disulfide bond</keyword>
<dbReference type="KEGG" id="smo:SELMODRAFT_19369"/>
<dbReference type="GO" id="GO:0015038">
    <property type="term" value="F:glutathione disulfide oxidoreductase activity"/>
    <property type="evidence" value="ECO:0000318"/>
    <property type="project" value="GO_Central"/>
</dbReference>
<dbReference type="PROSITE" id="PS00194">
    <property type="entry name" value="THIOREDOXIN_1"/>
    <property type="match status" value="1"/>
</dbReference>
<dbReference type="Pfam" id="PF00462">
    <property type="entry name" value="Glutaredoxin"/>
    <property type="match status" value="1"/>
</dbReference>
<dbReference type="GO" id="GO:0005737">
    <property type="term" value="C:cytoplasm"/>
    <property type="evidence" value="ECO:0000318"/>
    <property type="project" value="GO_Central"/>
</dbReference>
<dbReference type="eggNOG" id="KOG1752">
    <property type="taxonomic scope" value="Eukaryota"/>
</dbReference>
<sequence length="89" mass="9649">NPVVIYSKSWCPYCSKVKGLFKKLGVKVVVVELDELVEEADVQAALKRMTGQSTVPNVFIGGKHVGGCDDTHRLHSQGKLIPMLQGAKA</sequence>
<name>D8RQG2_SELML</name>
<dbReference type="PRINTS" id="PR00160">
    <property type="entry name" value="GLUTAREDOXIN"/>
</dbReference>
<comment type="similarity">
    <text evidence="1">Belongs to the glutaredoxin family. CPYC subfamily.</text>
</comment>
<dbReference type="FunFam" id="3.40.30.10:FF:000093">
    <property type="entry name" value="Glutaredoxin 2"/>
    <property type="match status" value="1"/>
</dbReference>
<evidence type="ECO:0000259" key="6">
    <source>
        <dbReference type="Pfam" id="PF00462"/>
    </source>
</evidence>
<evidence type="ECO:0000313" key="9">
    <source>
        <dbReference type="Proteomes" id="UP000001514"/>
    </source>
</evidence>
<dbReference type="GO" id="GO:0034599">
    <property type="term" value="P:cellular response to oxidative stress"/>
    <property type="evidence" value="ECO:0000318"/>
    <property type="project" value="GO_Central"/>
</dbReference>